<dbReference type="InterPro" id="IPR000073">
    <property type="entry name" value="AB_hydrolase_1"/>
</dbReference>
<proteinExistence type="predicted"/>
<evidence type="ECO:0000313" key="3">
    <source>
        <dbReference type="Proteomes" id="UP000557204"/>
    </source>
</evidence>
<reference evidence="2 3" key="1">
    <citation type="submission" date="2020-05" db="EMBL/GenBank/DDBJ databases">
        <title>Genome sequence of Isoptericola sp. JC619 isolated from Chilika lagoon, India.</title>
        <authorList>
            <person name="Kumar D."/>
            <person name="Appam K."/>
            <person name="Gandham S."/>
            <person name="Uppada J."/>
            <person name="Sasikala C."/>
            <person name="Venkata Ramana C."/>
        </authorList>
    </citation>
    <scope>NUCLEOTIDE SEQUENCE [LARGE SCALE GENOMIC DNA]</scope>
    <source>
        <strain evidence="2 3">JC619</strain>
    </source>
</reference>
<dbReference type="Gene3D" id="3.40.50.1820">
    <property type="entry name" value="alpha/beta hydrolase"/>
    <property type="match status" value="1"/>
</dbReference>
<dbReference type="PANTHER" id="PTHR43798">
    <property type="entry name" value="MONOACYLGLYCEROL LIPASE"/>
    <property type="match status" value="1"/>
</dbReference>
<comment type="caution">
    <text evidence="2">The sequence shown here is derived from an EMBL/GenBank/DDBJ whole genome shotgun (WGS) entry which is preliminary data.</text>
</comment>
<dbReference type="SUPFAM" id="SSF53474">
    <property type="entry name" value="alpha/beta-Hydrolases"/>
    <property type="match status" value="1"/>
</dbReference>
<dbReference type="AlphaFoldDB" id="A0A849JS25"/>
<dbReference type="Pfam" id="PF12697">
    <property type="entry name" value="Abhydrolase_6"/>
    <property type="match status" value="1"/>
</dbReference>
<keyword evidence="3" id="KW-1185">Reference proteome</keyword>
<dbReference type="GO" id="GO:0016787">
    <property type="term" value="F:hydrolase activity"/>
    <property type="evidence" value="ECO:0007669"/>
    <property type="project" value="UniProtKB-KW"/>
</dbReference>
<dbReference type="GO" id="GO:0016020">
    <property type="term" value="C:membrane"/>
    <property type="evidence" value="ECO:0007669"/>
    <property type="project" value="TreeGrafter"/>
</dbReference>
<dbReference type="InterPro" id="IPR029058">
    <property type="entry name" value="AB_hydrolase_fold"/>
</dbReference>
<organism evidence="2 3">
    <name type="scientific">Isoptericola sediminis</name>
    <dbReference type="NCBI Taxonomy" id="2733572"/>
    <lineage>
        <taxon>Bacteria</taxon>
        <taxon>Bacillati</taxon>
        <taxon>Actinomycetota</taxon>
        <taxon>Actinomycetes</taxon>
        <taxon>Micrococcales</taxon>
        <taxon>Promicromonosporaceae</taxon>
        <taxon>Isoptericola</taxon>
    </lineage>
</organism>
<accession>A0A849JS25</accession>
<dbReference type="Proteomes" id="UP000557204">
    <property type="component" value="Unassembled WGS sequence"/>
</dbReference>
<dbReference type="RefSeq" id="WP_171245740.1">
    <property type="nucleotide sequence ID" value="NZ_JABFAJ010000003.1"/>
</dbReference>
<evidence type="ECO:0000259" key="1">
    <source>
        <dbReference type="Pfam" id="PF12697"/>
    </source>
</evidence>
<dbReference type="EMBL" id="JABFAJ010000003">
    <property type="protein sequence ID" value="NNU26236.1"/>
    <property type="molecule type" value="Genomic_DNA"/>
</dbReference>
<sequence length="242" mass="25550">MAHRRTTLALLPGWCETGGVFERLIRQLPPAVTPLVVELSTPTVTDWSVPALATRAADALTRASVDGPTVALGTSSGGYVAQQLAVDRPDLLNGLVLVGAPADLRGKPPFAEDVDRLTDPIDPEWVRDSLAWYGTGTAIDPAFLTARAAEAADLGADVWQGSLQGLTESTPPLLTGTIDLPTLVLSGELDEVVGPSHDRILATVPRARGIVYAATGHLVLWERPERVAADVAAFLGDLDARR</sequence>
<dbReference type="PANTHER" id="PTHR43798:SF33">
    <property type="entry name" value="HYDROLASE, PUTATIVE (AFU_ORTHOLOGUE AFUA_2G14860)-RELATED"/>
    <property type="match status" value="1"/>
</dbReference>
<evidence type="ECO:0000313" key="2">
    <source>
        <dbReference type="EMBL" id="NNU26236.1"/>
    </source>
</evidence>
<dbReference type="InterPro" id="IPR050266">
    <property type="entry name" value="AB_hydrolase_sf"/>
</dbReference>
<protein>
    <submittedName>
        <fullName evidence="2">Alpha/beta hydrolase</fullName>
    </submittedName>
</protein>
<keyword evidence="2" id="KW-0378">Hydrolase</keyword>
<name>A0A849JS25_9MICO</name>
<feature type="domain" description="AB hydrolase-1" evidence="1">
    <location>
        <begin position="10"/>
        <end position="229"/>
    </location>
</feature>
<gene>
    <name evidence="2" type="ORF">HLI28_01585</name>
</gene>